<evidence type="ECO:0000313" key="9">
    <source>
        <dbReference type="EMBL" id="OFV67412.1"/>
    </source>
</evidence>
<dbReference type="InterPro" id="IPR023665">
    <property type="entry name" value="ApgAM_prokaryotes"/>
</dbReference>
<reference evidence="9" key="1">
    <citation type="submission" date="2016-05" db="EMBL/GenBank/DDBJ databases">
        <title>Microbial consortia oxidize butane by reversing methanogenesis.</title>
        <authorList>
            <person name="Laso-Perez R."/>
            <person name="Richter M."/>
            <person name="Wegener G."/>
            <person name="Musat F."/>
        </authorList>
    </citation>
    <scope>NUCLEOTIDE SEQUENCE [LARGE SCALE GENOMIC DNA]</scope>
    <source>
        <strain evidence="9">BOX2</strain>
    </source>
</reference>
<dbReference type="Pfam" id="PF10143">
    <property type="entry name" value="PhosphMutase"/>
    <property type="match status" value="1"/>
</dbReference>
<dbReference type="GO" id="GO:0006096">
    <property type="term" value="P:glycolytic process"/>
    <property type="evidence" value="ECO:0007669"/>
    <property type="project" value="UniProtKB-UniRule"/>
</dbReference>
<dbReference type="STRING" id="1838285.SCAL_001330"/>
<gene>
    <name evidence="7" type="primary">apgM</name>
    <name evidence="9" type="ORF">SCAL_001330</name>
</gene>
<organism evidence="9 10">
    <name type="scientific">Candidatus Syntropharchaeum caldarium</name>
    <dbReference type="NCBI Taxonomy" id="1838285"/>
    <lineage>
        <taxon>Archaea</taxon>
        <taxon>Methanobacteriati</taxon>
        <taxon>Methanobacteriota</taxon>
        <taxon>Stenosarchaea group</taxon>
        <taxon>Methanomicrobia</taxon>
        <taxon>Methanosarcinales</taxon>
        <taxon>ANME-2 cluster</taxon>
        <taxon>Candidatus Syntropharchaeum</taxon>
    </lineage>
</organism>
<comment type="catalytic activity">
    <reaction evidence="1 7">
        <text>(2R)-2-phosphoglycerate = (2R)-3-phosphoglycerate</text>
        <dbReference type="Rhea" id="RHEA:15901"/>
        <dbReference type="ChEBI" id="CHEBI:58272"/>
        <dbReference type="ChEBI" id="CHEBI:58289"/>
        <dbReference type="EC" id="5.4.2.12"/>
    </reaction>
</comment>
<dbReference type="EC" id="5.4.2.12" evidence="7"/>
<keyword evidence="10" id="KW-1185">Reference proteome</keyword>
<keyword evidence="6 7" id="KW-0413">Isomerase</keyword>
<dbReference type="InterPro" id="IPR004456">
    <property type="entry name" value="Pglycerate_mutase_ApgM"/>
</dbReference>
<evidence type="ECO:0000256" key="2">
    <source>
        <dbReference type="ARBA" id="ARBA00002315"/>
    </source>
</evidence>
<evidence type="ECO:0000256" key="5">
    <source>
        <dbReference type="ARBA" id="ARBA00023152"/>
    </source>
</evidence>
<dbReference type="AlphaFoldDB" id="A0A1F2P8T9"/>
<dbReference type="Gene3D" id="3.40.720.10">
    <property type="entry name" value="Alkaline Phosphatase, subunit A"/>
    <property type="match status" value="1"/>
</dbReference>
<dbReference type="NCBIfam" id="TIGR02535">
    <property type="entry name" value="hyp_Hser_kinase"/>
    <property type="match status" value="1"/>
</dbReference>
<dbReference type="Gene3D" id="3.30.70.2130">
    <property type="entry name" value="Metalloenzyme domain"/>
    <property type="match status" value="1"/>
</dbReference>
<dbReference type="NCBIfam" id="NF003242">
    <property type="entry name" value="PRK04200.1"/>
    <property type="match status" value="1"/>
</dbReference>
<dbReference type="NCBIfam" id="TIGR00306">
    <property type="entry name" value="apgM"/>
    <property type="match status" value="1"/>
</dbReference>
<evidence type="ECO:0000313" key="10">
    <source>
        <dbReference type="Proteomes" id="UP000186940"/>
    </source>
</evidence>
<dbReference type="SUPFAM" id="SSF53649">
    <property type="entry name" value="Alkaline phosphatase-like"/>
    <property type="match status" value="1"/>
</dbReference>
<comment type="caution">
    <text evidence="9">The sequence shown here is derived from an EMBL/GenBank/DDBJ whole genome shotgun (WGS) entry which is preliminary data.</text>
</comment>
<evidence type="ECO:0000256" key="6">
    <source>
        <dbReference type="ARBA" id="ARBA00023235"/>
    </source>
</evidence>
<dbReference type="CDD" id="cd16011">
    <property type="entry name" value="iPGM_like"/>
    <property type="match status" value="1"/>
</dbReference>
<dbReference type="GO" id="GO:0004619">
    <property type="term" value="F:phosphoglycerate mutase activity"/>
    <property type="evidence" value="ECO:0007669"/>
    <property type="project" value="UniProtKB-UniRule"/>
</dbReference>
<dbReference type="InterPro" id="IPR017850">
    <property type="entry name" value="Alkaline_phosphatase_core_sf"/>
</dbReference>
<dbReference type="PIRSF" id="PIRSF006392">
    <property type="entry name" value="IPGAM_arch"/>
    <property type="match status" value="1"/>
</dbReference>
<dbReference type="GO" id="GO:0046872">
    <property type="term" value="F:metal ion binding"/>
    <property type="evidence" value="ECO:0007669"/>
    <property type="project" value="InterPro"/>
</dbReference>
<dbReference type="PATRIC" id="fig|1838285.3.peg.1351"/>
<dbReference type="InterPro" id="IPR006124">
    <property type="entry name" value="Metalloenzyme"/>
</dbReference>
<feature type="domain" description="Metalloenzyme" evidence="8">
    <location>
        <begin position="1"/>
        <end position="372"/>
    </location>
</feature>
<keyword evidence="5 7" id="KW-0324">Glycolysis</keyword>
<evidence type="ECO:0000256" key="1">
    <source>
        <dbReference type="ARBA" id="ARBA00000370"/>
    </source>
</evidence>
<protein>
    <recommendedName>
        <fullName evidence="7">2,3-bisphosphoglycerate-independent phosphoglycerate mutase</fullName>
        <shortName evidence="7">BPG-independent PGAM</shortName>
        <shortName evidence="7">Phosphoglyceromutase</shortName>
        <shortName evidence="7">aPGAM</shortName>
        <ecNumber evidence="7">5.4.2.12</ecNumber>
    </recommendedName>
</protein>
<dbReference type="EMBL" id="LYOS01000004">
    <property type="protein sequence ID" value="OFV67412.1"/>
    <property type="molecule type" value="Genomic_DNA"/>
</dbReference>
<dbReference type="PANTHER" id="PTHR31209">
    <property type="entry name" value="COFACTOR-INDEPENDENT PHOSPHOGLYCERATE MUTASE"/>
    <property type="match status" value="1"/>
</dbReference>
<dbReference type="PANTHER" id="PTHR31209:SF4">
    <property type="entry name" value="2,3-BISPHOSPHOGLYCERATE-INDEPENDENT PHOSPHOGLYCERATE MUTASE"/>
    <property type="match status" value="1"/>
</dbReference>
<proteinExistence type="inferred from homology"/>
<dbReference type="UniPathway" id="UPA00109">
    <property type="reaction ID" value="UER00186"/>
</dbReference>
<name>A0A1F2P8T9_9EURY</name>
<dbReference type="InterPro" id="IPR042253">
    <property type="entry name" value="Pglycerate_mutase_ApgM_sf"/>
</dbReference>
<accession>A0A1F2P8T9</accession>
<evidence type="ECO:0000256" key="4">
    <source>
        <dbReference type="ARBA" id="ARBA00005524"/>
    </source>
</evidence>
<sequence>MKYLILLGDGMGDYPLDELGKKTILQAADTPNMDYLAKNGLSGLFRSIPDEMPAGSDIAILSVLGYDPEVYYTGRGPLEAANMGIDLKAGDVAFRCNLVTVEGDKLTDYSAGHIGNDDAKVLIDALQEEFADISCKFFAGVGYRHILVLNGDFEGTGCNPPHDIIGASIMDELPENPVIRDLILRSRQILEDHPVNRKRHDQGLGVANMIWLWGEGSKPKMPSFFERFKVKGSVISAVDIIKGIGRCIGFGVIDVPGVTGYLDTNYRGKAEYAIRALEADECDLVFVHVEAPDEAGHMGSIKDKMDAVEAFDREVVGRILEWVKTTREVRILLMPDHLTPITLRTHTRDPVPFCIYQKNPGTKKSDEVTSFDEYSVKNGFFGLVEGDRLIRSFIEL</sequence>
<comment type="function">
    <text evidence="2 7">Catalyzes the interconversion of 2-phosphoglycerate and 3-phosphoglycerate.</text>
</comment>
<evidence type="ECO:0000256" key="7">
    <source>
        <dbReference type="HAMAP-Rule" id="MF_01402"/>
    </source>
</evidence>
<evidence type="ECO:0000256" key="3">
    <source>
        <dbReference type="ARBA" id="ARBA00004798"/>
    </source>
</evidence>
<dbReference type="Proteomes" id="UP000186940">
    <property type="component" value="Unassembled WGS sequence"/>
</dbReference>
<dbReference type="HAMAP" id="MF_01402_A">
    <property type="entry name" value="ApgM_A"/>
    <property type="match status" value="1"/>
</dbReference>
<dbReference type="Pfam" id="PF01676">
    <property type="entry name" value="Metalloenzyme"/>
    <property type="match status" value="1"/>
</dbReference>
<comment type="similarity">
    <text evidence="4 7">Belongs to the BPG-independent phosphoglycerate mutase family. A-PGAM subfamily.</text>
</comment>
<comment type="pathway">
    <text evidence="3 7">Carbohydrate degradation; glycolysis; pyruvate from D-glyceraldehyde 3-phosphate: step 3/5.</text>
</comment>
<evidence type="ECO:0000259" key="8">
    <source>
        <dbReference type="Pfam" id="PF01676"/>
    </source>
</evidence>